<accession>A0ABU3F481</accession>
<dbReference type="Proteomes" id="UP001252875">
    <property type="component" value="Unassembled WGS sequence"/>
</dbReference>
<reference evidence="2 3" key="1">
    <citation type="submission" date="2023-03" db="EMBL/GenBank/DDBJ databases">
        <authorList>
            <person name="Shen W."/>
            <person name="Cai J."/>
        </authorList>
    </citation>
    <scope>NUCLEOTIDE SEQUENCE [LARGE SCALE GENOMIC DNA]</scope>
    <source>
        <strain evidence="2 3">D6-4</strain>
    </source>
</reference>
<feature type="region of interest" description="Disordered" evidence="1">
    <location>
        <begin position="1"/>
        <end position="54"/>
    </location>
</feature>
<sequence>MGLFDNEKRKAIQRSQEKKAERERREQARSDDHYYRTIKGRAEKIRDEQKKNKQ</sequence>
<keyword evidence="3" id="KW-1185">Reference proteome</keyword>
<protein>
    <submittedName>
        <fullName evidence="2">Uncharacterized protein</fullName>
    </submittedName>
</protein>
<organism evidence="2 3">
    <name type="scientific">Enterococcus hulanensis</name>
    <dbReference type="NCBI Taxonomy" id="2559929"/>
    <lineage>
        <taxon>Bacteria</taxon>
        <taxon>Bacillati</taxon>
        <taxon>Bacillota</taxon>
        <taxon>Bacilli</taxon>
        <taxon>Lactobacillales</taxon>
        <taxon>Enterococcaceae</taxon>
        <taxon>Enterococcus</taxon>
    </lineage>
</organism>
<evidence type="ECO:0000313" key="3">
    <source>
        <dbReference type="Proteomes" id="UP001252875"/>
    </source>
</evidence>
<gene>
    <name evidence="2" type="ORF">P7D85_14335</name>
</gene>
<proteinExistence type="predicted"/>
<evidence type="ECO:0000313" key="2">
    <source>
        <dbReference type="EMBL" id="MDT2600961.1"/>
    </source>
</evidence>
<comment type="caution">
    <text evidence="2">The sequence shown here is derived from an EMBL/GenBank/DDBJ whole genome shotgun (WGS) entry which is preliminary data.</text>
</comment>
<evidence type="ECO:0000256" key="1">
    <source>
        <dbReference type="SAM" id="MobiDB-lite"/>
    </source>
</evidence>
<dbReference type="RefSeq" id="WP_311822950.1">
    <property type="nucleotide sequence ID" value="NZ_JARPYF010000008.1"/>
</dbReference>
<dbReference type="EMBL" id="JARPYI010000008">
    <property type="protein sequence ID" value="MDT2600961.1"/>
    <property type="molecule type" value="Genomic_DNA"/>
</dbReference>
<name>A0ABU3F481_9ENTE</name>